<evidence type="ECO:0000313" key="2">
    <source>
        <dbReference type="EMBL" id="SVA78099.1"/>
    </source>
</evidence>
<sequence length="125" mass="13234">MQLTLEHLPSTLPLPFSAAVRAGSVLYLSGQLGIDPGSNKLVEGGIAAETRQALENIEAVLFNAGSSKEKLVRCEVFLSDFTDFSTMNEAYKTFFGPGPYPARTAVAVAGMALNAKIEIQATAVL</sequence>
<dbReference type="Pfam" id="PF01042">
    <property type="entry name" value="Ribonuc_L-PSP"/>
    <property type="match status" value="1"/>
</dbReference>
<dbReference type="InterPro" id="IPR006056">
    <property type="entry name" value="RidA"/>
</dbReference>
<dbReference type="Gene3D" id="3.30.1330.40">
    <property type="entry name" value="RutC-like"/>
    <property type="match status" value="1"/>
</dbReference>
<dbReference type="EMBL" id="UINC01018566">
    <property type="protein sequence ID" value="SVA78099.1"/>
    <property type="molecule type" value="Genomic_DNA"/>
</dbReference>
<dbReference type="NCBIfam" id="TIGR00004">
    <property type="entry name" value="Rid family detoxifying hydrolase"/>
    <property type="match status" value="1"/>
</dbReference>
<dbReference type="PANTHER" id="PTHR11803:SF39">
    <property type="entry name" value="2-IMINOBUTANOATE_2-IMINOPROPANOATE DEAMINASE"/>
    <property type="match status" value="1"/>
</dbReference>
<proteinExistence type="inferred from homology"/>
<reference evidence="2" key="1">
    <citation type="submission" date="2018-05" db="EMBL/GenBank/DDBJ databases">
        <authorList>
            <person name="Lanie J.A."/>
            <person name="Ng W.-L."/>
            <person name="Kazmierczak K.M."/>
            <person name="Andrzejewski T.M."/>
            <person name="Davidsen T.M."/>
            <person name="Wayne K.J."/>
            <person name="Tettelin H."/>
            <person name="Glass J.I."/>
            <person name="Rusch D."/>
            <person name="Podicherti R."/>
            <person name="Tsui H.-C.T."/>
            <person name="Winkler M.E."/>
        </authorList>
    </citation>
    <scope>NUCLEOTIDE SEQUENCE</scope>
</reference>
<dbReference type="GO" id="GO:0019239">
    <property type="term" value="F:deaminase activity"/>
    <property type="evidence" value="ECO:0007669"/>
    <property type="project" value="TreeGrafter"/>
</dbReference>
<comment type="similarity">
    <text evidence="1">Belongs to the RutC family.</text>
</comment>
<name>A0A381YM94_9ZZZZ</name>
<dbReference type="SUPFAM" id="SSF55298">
    <property type="entry name" value="YjgF-like"/>
    <property type="match status" value="1"/>
</dbReference>
<dbReference type="AlphaFoldDB" id="A0A381YM94"/>
<dbReference type="InterPro" id="IPR035959">
    <property type="entry name" value="RutC-like_sf"/>
</dbReference>
<dbReference type="PANTHER" id="PTHR11803">
    <property type="entry name" value="2-IMINOBUTANOATE/2-IMINOPROPANOATE DEAMINASE RIDA"/>
    <property type="match status" value="1"/>
</dbReference>
<dbReference type="InterPro" id="IPR006175">
    <property type="entry name" value="YjgF/YER057c/UK114"/>
</dbReference>
<dbReference type="CDD" id="cd00448">
    <property type="entry name" value="YjgF_YER057c_UK114_family"/>
    <property type="match status" value="1"/>
</dbReference>
<evidence type="ECO:0000256" key="1">
    <source>
        <dbReference type="ARBA" id="ARBA00010552"/>
    </source>
</evidence>
<gene>
    <name evidence="2" type="ORF">METZ01_LOCUS130953</name>
</gene>
<protein>
    <submittedName>
        <fullName evidence="2">Uncharacterized protein</fullName>
    </submittedName>
</protein>
<dbReference type="FunFam" id="3.30.1330.40:FF:000001">
    <property type="entry name" value="L-PSP family endoribonuclease"/>
    <property type="match status" value="1"/>
</dbReference>
<dbReference type="GO" id="GO:0005829">
    <property type="term" value="C:cytosol"/>
    <property type="evidence" value="ECO:0007669"/>
    <property type="project" value="TreeGrafter"/>
</dbReference>
<accession>A0A381YM94</accession>
<organism evidence="2">
    <name type="scientific">marine metagenome</name>
    <dbReference type="NCBI Taxonomy" id="408172"/>
    <lineage>
        <taxon>unclassified sequences</taxon>
        <taxon>metagenomes</taxon>
        <taxon>ecological metagenomes</taxon>
    </lineage>
</organism>